<dbReference type="GO" id="GO:0015920">
    <property type="term" value="P:lipopolysaccharide transport"/>
    <property type="evidence" value="ECO:0007669"/>
    <property type="project" value="TreeGrafter"/>
</dbReference>
<dbReference type="GO" id="GO:0005886">
    <property type="term" value="C:plasma membrane"/>
    <property type="evidence" value="ECO:0007669"/>
    <property type="project" value="UniProtKB-SubCell"/>
</dbReference>
<evidence type="ECO:0000313" key="10">
    <source>
        <dbReference type="EMBL" id="ARJ69791.1"/>
    </source>
</evidence>
<name>A0A1W6CY49_9RHOB</name>
<accession>A0A1W6CY49</accession>
<keyword evidence="11" id="KW-1185">Reference proteome</keyword>
<dbReference type="STRING" id="1945662.B0A89_09335"/>
<evidence type="ECO:0000256" key="1">
    <source>
        <dbReference type="ARBA" id="ARBA00004429"/>
    </source>
</evidence>
<evidence type="ECO:0000256" key="4">
    <source>
        <dbReference type="ARBA" id="ARBA00022475"/>
    </source>
</evidence>
<evidence type="ECO:0000256" key="8">
    <source>
        <dbReference type="SAM" id="Phobius"/>
    </source>
</evidence>
<reference evidence="10 11" key="1">
    <citation type="submission" date="2017-03" db="EMBL/GenBank/DDBJ databases">
        <title>Genome sequence of Paracoccus contaminans isolated from a water microcosm.</title>
        <authorList>
            <person name="Aurass P."/>
            <person name="Karste S."/>
            <person name="Trost E."/>
            <person name="Glaeser S.P."/>
            <person name="Kaempfer P."/>
            <person name="Flieger A."/>
        </authorList>
    </citation>
    <scope>NUCLEOTIDE SEQUENCE [LARGE SCALE GENOMIC DNA]</scope>
    <source>
        <strain evidence="11">RKI 16-01929T\LMG 29738T\CCM 8701T\CIP 111112T</strain>
    </source>
</reference>
<evidence type="ECO:0000259" key="9">
    <source>
        <dbReference type="Pfam" id="PF01061"/>
    </source>
</evidence>
<gene>
    <name evidence="10" type="ORF">B0A89_09335</name>
</gene>
<feature type="transmembrane region" description="Helical" evidence="8">
    <location>
        <begin position="242"/>
        <end position="260"/>
    </location>
</feature>
<keyword evidence="4" id="KW-1003">Cell membrane</keyword>
<dbReference type="AlphaFoldDB" id="A0A1W6CY49"/>
<feature type="transmembrane region" description="Helical" evidence="8">
    <location>
        <begin position="72"/>
        <end position="96"/>
    </location>
</feature>
<evidence type="ECO:0000256" key="7">
    <source>
        <dbReference type="ARBA" id="ARBA00023136"/>
    </source>
</evidence>
<organism evidence="10 11">
    <name type="scientific">Paracoccus contaminans</name>
    <dbReference type="NCBI Taxonomy" id="1945662"/>
    <lineage>
        <taxon>Bacteria</taxon>
        <taxon>Pseudomonadati</taxon>
        <taxon>Pseudomonadota</taxon>
        <taxon>Alphaproteobacteria</taxon>
        <taxon>Rhodobacterales</taxon>
        <taxon>Paracoccaceae</taxon>
        <taxon>Paracoccus</taxon>
    </lineage>
</organism>
<evidence type="ECO:0000256" key="6">
    <source>
        <dbReference type="ARBA" id="ARBA00022989"/>
    </source>
</evidence>
<dbReference type="Pfam" id="PF01061">
    <property type="entry name" value="ABC2_membrane"/>
    <property type="match status" value="1"/>
</dbReference>
<dbReference type="RefSeq" id="WP_085377910.1">
    <property type="nucleotide sequence ID" value="NZ_CP020612.1"/>
</dbReference>
<keyword evidence="6 8" id="KW-1133">Transmembrane helix</keyword>
<proteinExistence type="inferred from homology"/>
<dbReference type="KEGG" id="pcon:B0A89_09335"/>
<evidence type="ECO:0000256" key="2">
    <source>
        <dbReference type="ARBA" id="ARBA00007783"/>
    </source>
</evidence>
<protein>
    <submittedName>
        <fullName evidence="10">ABC transporter</fullName>
    </submittedName>
</protein>
<feature type="transmembrane region" description="Helical" evidence="8">
    <location>
        <begin position="152"/>
        <end position="173"/>
    </location>
</feature>
<keyword evidence="7 8" id="KW-0472">Membrane</keyword>
<dbReference type="PANTHER" id="PTHR30413:SF8">
    <property type="entry name" value="TRANSPORT PERMEASE PROTEIN"/>
    <property type="match status" value="1"/>
</dbReference>
<keyword evidence="3" id="KW-0813">Transport</keyword>
<evidence type="ECO:0000256" key="5">
    <source>
        <dbReference type="ARBA" id="ARBA00022692"/>
    </source>
</evidence>
<dbReference type="InterPro" id="IPR013525">
    <property type="entry name" value="ABC2_TM"/>
</dbReference>
<dbReference type="GO" id="GO:0140359">
    <property type="term" value="F:ABC-type transporter activity"/>
    <property type="evidence" value="ECO:0007669"/>
    <property type="project" value="InterPro"/>
</dbReference>
<evidence type="ECO:0000313" key="11">
    <source>
        <dbReference type="Proteomes" id="UP000193017"/>
    </source>
</evidence>
<sequence length="273" mass="29603">MFAQPRNRTMAAAAGSSLALIYHQAVHDLRQGHSNALMSLLITMLQSVVMVAGFLAIYWMMGIKRSPIRGDYVLFMMSGVLIFIAFSKALGAVSAAGKATGQMMKHGPLNTAVSMAGAAVAALYTSVLSALVLLAIYHMVGSPLDIENWRGALAMLIFGWFWGCAVGLVFLSIRTWSPLAGSVITQVFTRLNMIASGKMFAANSLPAFLLGMFDWNPLFHIIDQARGFIFINYTPHNSNLHYPLYVTLAVLMVGLMAEFVTRNAASLSWSAGK</sequence>
<dbReference type="EMBL" id="CP020612">
    <property type="protein sequence ID" value="ARJ69791.1"/>
    <property type="molecule type" value="Genomic_DNA"/>
</dbReference>
<feature type="domain" description="ABC-2 type transporter transmembrane" evidence="9">
    <location>
        <begin position="112"/>
        <end position="229"/>
    </location>
</feature>
<feature type="transmembrane region" description="Helical" evidence="8">
    <location>
        <begin position="116"/>
        <end position="140"/>
    </location>
</feature>
<comment type="similarity">
    <text evidence="2">Belongs to the ABC-2 integral membrane protein family.</text>
</comment>
<feature type="transmembrane region" description="Helical" evidence="8">
    <location>
        <begin position="35"/>
        <end position="60"/>
    </location>
</feature>
<dbReference type="PANTHER" id="PTHR30413">
    <property type="entry name" value="INNER MEMBRANE TRANSPORT PERMEASE"/>
    <property type="match status" value="1"/>
</dbReference>
<keyword evidence="5 8" id="KW-0812">Transmembrane</keyword>
<dbReference type="OrthoDB" id="7835223at2"/>
<comment type="subcellular location">
    <subcellularLocation>
        <location evidence="1">Cell inner membrane</location>
        <topology evidence="1">Multi-pass membrane protein</topology>
    </subcellularLocation>
</comment>
<dbReference type="Proteomes" id="UP000193017">
    <property type="component" value="Chromosome"/>
</dbReference>
<evidence type="ECO:0000256" key="3">
    <source>
        <dbReference type="ARBA" id="ARBA00022448"/>
    </source>
</evidence>